<dbReference type="InterPro" id="IPR015943">
    <property type="entry name" value="WD40/YVTN_repeat-like_dom_sf"/>
</dbReference>
<protein>
    <recommendedName>
        <fullName evidence="3">SMP-30/gluconolactonase/LRE family protein</fullName>
    </recommendedName>
</protein>
<accession>A0A7G9RSH3</accession>
<dbReference type="PROSITE" id="PS51257">
    <property type="entry name" value="PROKAR_LIPOPROTEIN"/>
    <property type="match status" value="1"/>
</dbReference>
<dbReference type="KEGG" id="drg:H9K76_06835"/>
<evidence type="ECO:0000313" key="1">
    <source>
        <dbReference type="EMBL" id="QNN58548.1"/>
    </source>
</evidence>
<organism evidence="1 2">
    <name type="scientific">Diaphorobacter ruginosibacter</name>
    <dbReference type="NCBI Taxonomy" id="1715720"/>
    <lineage>
        <taxon>Bacteria</taxon>
        <taxon>Pseudomonadati</taxon>
        <taxon>Pseudomonadota</taxon>
        <taxon>Betaproteobacteria</taxon>
        <taxon>Burkholderiales</taxon>
        <taxon>Comamonadaceae</taxon>
        <taxon>Diaphorobacter</taxon>
    </lineage>
</organism>
<dbReference type="Gene3D" id="2.130.10.10">
    <property type="entry name" value="YVTN repeat-like/Quinoprotein amine dehydrogenase"/>
    <property type="match status" value="1"/>
</dbReference>
<dbReference type="AlphaFoldDB" id="A0A7G9RSH3"/>
<dbReference type="Proteomes" id="UP000515811">
    <property type="component" value="Chromosome"/>
</dbReference>
<reference evidence="1 2" key="1">
    <citation type="submission" date="2020-08" db="EMBL/GenBank/DDBJ databases">
        <title>Genome sequence of Diaphorobacter ruginosibacter DSM 27467T.</title>
        <authorList>
            <person name="Hyun D.-W."/>
            <person name="Bae J.-W."/>
        </authorList>
    </citation>
    <scope>NUCLEOTIDE SEQUENCE [LARGE SCALE GENOMIC DNA]</scope>
    <source>
        <strain evidence="1 2">DSM 27467</strain>
    </source>
</reference>
<dbReference type="SUPFAM" id="SSF63829">
    <property type="entry name" value="Calcium-dependent phosphotriesterase"/>
    <property type="match status" value="1"/>
</dbReference>
<evidence type="ECO:0000313" key="2">
    <source>
        <dbReference type="Proteomes" id="UP000515811"/>
    </source>
</evidence>
<sequence>MKFISAALSGSRWTSGLRRALLIGMVSTAVTLSACGGGSGDDVDRGPTTLSVAAGLNGLYWDRTENRLFLTDDTANSIRMWDGGTQFSTYAALPKAPASGATLGQLTRTSDGTLYVTRFGFGTDGAVVAVPRTGNAYNLGGTDALRRRIGITTTPDGSLLDGWFIKGGSGAVSELRTSGTSASERELITGLGKPVGLAVVGDAIYVSDQNTGNVLSFSLAKARAQALTLADGKQIATFTTLDGIDLMTAASDGTLFFGGSGGKLFRISPKGETSVVASGWPKIKGVAYDENHRRLFVAVAAADANSQASVRIVPID</sequence>
<dbReference type="EMBL" id="CP060714">
    <property type="protein sequence ID" value="QNN58548.1"/>
    <property type="molecule type" value="Genomic_DNA"/>
</dbReference>
<keyword evidence="2" id="KW-1185">Reference proteome</keyword>
<name>A0A7G9RSH3_9BURK</name>
<proteinExistence type="predicted"/>
<evidence type="ECO:0008006" key="3">
    <source>
        <dbReference type="Google" id="ProtNLM"/>
    </source>
</evidence>
<dbReference type="RefSeq" id="WP_187599028.1">
    <property type="nucleotide sequence ID" value="NZ_CP060714.1"/>
</dbReference>
<gene>
    <name evidence="1" type="ORF">H9K76_06835</name>
</gene>